<keyword evidence="1 2" id="KW-0597">Phosphoprotein</keyword>
<dbReference type="EMBL" id="QKSB01000006">
    <property type="protein sequence ID" value="PZE16873.1"/>
    <property type="molecule type" value="Genomic_DNA"/>
</dbReference>
<dbReference type="RefSeq" id="WP_111063482.1">
    <property type="nucleotide sequence ID" value="NZ_JBHUCU010000007.1"/>
</dbReference>
<dbReference type="GO" id="GO:0000160">
    <property type="term" value="P:phosphorelay signal transduction system"/>
    <property type="evidence" value="ECO:0007669"/>
    <property type="project" value="InterPro"/>
</dbReference>
<dbReference type="Pfam" id="PF00072">
    <property type="entry name" value="Response_reg"/>
    <property type="match status" value="1"/>
</dbReference>
<gene>
    <name evidence="4" type="ORF">DNU06_11490</name>
</gene>
<dbReference type="InterPro" id="IPR017850">
    <property type="entry name" value="Alkaline_phosphatase_core_sf"/>
</dbReference>
<dbReference type="Gene3D" id="3.40.50.2300">
    <property type="match status" value="1"/>
</dbReference>
<evidence type="ECO:0000313" key="4">
    <source>
        <dbReference type="EMBL" id="PZE16873.1"/>
    </source>
</evidence>
<evidence type="ECO:0000259" key="3">
    <source>
        <dbReference type="PROSITE" id="PS50110"/>
    </source>
</evidence>
<protein>
    <submittedName>
        <fullName evidence="4">Two-component system response regulator</fullName>
    </submittedName>
</protein>
<organism evidence="4 5">
    <name type="scientific">Putridiphycobacter roseus</name>
    <dbReference type="NCBI Taxonomy" id="2219161"/>
    <lineage>
        <taxon>Bacteria</taxon>
        <taxon>Pseudomonadati</taxon>
        <taxon>Bacteroidota</taxon>
        <taxon>Flavobacteriia</taxon>
        <taxon>Flavobacteriales</taxon>
        <taxon>Crocinitomicaceae</taxon>
        <taxon>Putridiphycobacter</taxon>
    </lineage>
</organism>
<dbReference type="InterPro" id="IPR001789">
    <property type="entry name" value="Sig_transdc_resp-reg_receiver"/>
</dbReference>
<dbReference type="Pfam" id="PF08665">
    <property type="entry name" value="PglZ"/>
    <property type="match status" value="1"/>
</dbReference>
<dbReference type="Proteomes" id="UP000249248">
    <property type="component" value="Unassembled WGS sequence"/>
</dbReference>
<dbReference type="InterPro" id="IPR050595">
    <property type="entry name" value="Bact_response_regulator"/>
</dbReference>
<feature type="modified residue" description="4-aspartylphosphate" evidence="2">
    <location>
        <position position="53"/>
    </location>
</feature>
<dbReference type="SMART" id="SM00448">
    <property type="entry name" value="REC"/>
    <property type="match status" value="1"/>
</dbReference>
<sequence>MEARILWADDEIDLLKPHILFLEQKGYIVETSNNGRDAVDMAKETHFDIIFLDENMPGYSGLETLALIKDSNPLVPVIMITKSEEEHIMEEAIGGQISDYLIKPVNPNQILLSLKKNLNTKELVSQKNTSDYQTEFRQIGMRLNDRLDFEEWKEVYKTLVNWEVKLESSGDNGMEEVFDMQKKDANTQFCKYIESNYEDWVTGEEEGPIMSNNLLEKKVFNVVGKEPVFLIVIDNLRFDQWKILQPLISEYFNVESEELYYSILPTATQYARNAMFAGLMPIEIEKKHPDLWLNENDEGGKNMHEEALLAANLKRHGKQVKMSYHKVIKLDFARRMVDKFNDLLNNDFNVLVYNFVDMLSHARTEMEVIKELADDEAAYRALTKTWFEHSPLKEMLQKIAAKKIKTFLTTDHGTIKVDNPVQIIGDRQTNTNLRYKVGKNLNYKEKEVSVFKSPKNIKLPQENMSSSYVFAKENDFFAYPNNYNHYANYYKNTFQHGGISLEEVIIPFIELTAK</sequence>
<feature type="domain" description="Response regulatory" evidence="3">
    <location>
        <begin position="4"/>
        <end position="118"/>
    </location>
</feature>
<evidence type="ECO:0000256" key="2">
    <source>
        <dbReference type="PROSITE-ProRule" id="PRU00169"/>
    </source>
</evidence>
<dbReference type="CDD" id="cd00156">
    <property type="entry name" value="REC"/>
    <property type="match status" value="1"/>
</dbReference>
<reference evidence="4 5" key="1">
    <citation type="submission" date="2018-06" db="EMBL/GenBank/DDBJ databases">
        <title>The draft genome sequence of Crocinitomix sp. SM1701.</title>
        <authorList>
            <person name="Zhang X."/>
        </authorList>
    </citation>
    <scope>NUCLEOTIDE SEQUENCE [LARGE SCALE GENOMIC DNA]</scope>
    <source>
        <strain evidence="4 5">SM1701</strain>
    </source>
</reference>
<accession>A0A2W1NCR9</accession>
<comment type="caution">
    <text evidence="4">The sequence shown here is derived from an EMBL/GenBank/DDBJ whole genome shotgun (WGS) entry which is preliminary data.</text>
</comment>
<dbReference type="PANTHER" id="PTHR44591:SF3">
    <property type="entry name" value="RESPONSE REGULATORY DOMAIN-CONTAINING PROTEIN"/>
    <property type="match status" value="1"/>
</dbReference>
<dbReference type="SUPFAM" id="SSF52172">
    <property type="entry name" value="CheY-like"/>
    <property type="match status" value="1"/>
</dbReference>
<dbReference type="SUPFAM" id="SSF53649">
    <property type="entry name" value="Alkaline phosphatase-like"/>
    <property type="match status" value="1"/>
</dbReference>
<dbReference type="PROSITE" id="PS50110">
    <property type="entry name" value="RESPONSE_REGULATORY"/>
    <property type="match status" value="1"/>
</dbReference>
<keyword evidence="5" id="KW-1185">Reference proteome</keyword>
<dbReference type="PANTHER" id="PTHR44591">
    <property type="entry name" value="STRESS RESPONSE REGULATOR PROTEIN 1"/>
    <property type="match status" value="1"/>
</dbReference>
<dbReference type="OrthoDB" id="9813025at2"/>
<evidence type="ECO:0000313" key="5">
    <source>
        <dbReference type="Proteomes" id="UP000249248"/>
    </source>
</evidence>
<dbReference type="AlphaFoldDB" id="A0A2W1NCR9"/>
<evidence type="ECO:0000256" key="1">
    <source>
        <dbReference type="ARBA" id="ARBA00022553"/>
    </source>
</evidence>
<name>A0A2W1NCR9_9FLAO</name>
<dbReference type="InterPro" id="IPR011006">
    <property type="entry name" value="CheY-like_superfamily"/>
</dbReference>
<proteinExistence type="predicted"/>